<reference evidence="1 2" key="1">
    <citation type="journal article" date="2021" name="bioRxiv">
        <title>The Gossypium anomalum genome as a resource for cotton improvement and evolutionary analysis of hybrid incompatibility.</title>
        <authorList>
            <person name="Grover C.E."/>
            <person name="Yuan D."/>
            <person name="Arick M.A."/>
            <person name="Miller E.R."/>
            <person name="Hu G."/>
            <person name="Peterson D.G."/>
            <person name="Wendel J.F."/>
            <person name="Udall J.A."/>
        </authorList>
    </citation>
    <scope>NUCLEOTIDE SEQUENCE [LARGE SCALE GENOMIC DNA]</scope>
    <source>
        <strain evidence="1">JFW-Udall</strain>
        <tissue evidence="1">Leaf</tissue>
    </source>
</reference>
<keyword evidence="2" id="KW-1185">Reference proteome</keyword>
<dbReference type="GO" id="GO:0034727">
    <property type="term" value="P:piecemeal microautophagy of the nucleus"/>
    <property type="evidence" value="ECO:0007669"/>
    <property type="project" value="TreeGrafter"/>
</dbReference>
<name>A0A8J6DC04_9ROSI</name>
<dbReference type="GO" id="GO:1990316">
    <property type="term" value="C:Atg1/ULK1 kinase complex"/>
    <property type="evidence" value="ECO:0007669"/>
    <property type="project" value="TreeGrafter"/>
</dbReference>
<dbReference type="PANTHER" id="PTHR13430:SF15">
    <property type="entry name" value="AUTOPHAGY-RELATED PROTEIN 13B"/>
    <property type="match status" value="1"/>
</dbReference>
<evidence type="ECO:0000313" key="1">
    <source>
        <dbReference type="EMBL" id="KAG8501740.1"/>
    </source>
</evidence>
<dbReference type="GO" id="GO:0000407">
    <property type="term" value="C:phagophore assembly site"/>
    <property type="evidence" value="ECO:0007669"/>
    <property type="project" value="TreeGrafter"/>
</dbReference>
<dbReference type="EMBL" id="JAHUZN010000002">
    <property type="protein sequence ID" value="KAG8501740.1"/>
    <property type="molecule type" value="Genomic_DNA"/>
</dbReference>
<organism evidence="1 2">
    <name type="scientific">Gossypium anomalum</name>
    <dbReference type="NCBI Taxonomy" id="47600"/>
    <lineage>
        <taxon>Eukaryota</taxon>
        <taxon>Viridiplantae</taxon>
        <taxon>Streptophyta</taxon>
        <taxon>Embryophyta</taxon>
        <taxon>Tracheophyta</taxon>
        <taxon>Spermatophyta</taxon>
        <taxon>Magnoliopsida</taxon>
        <taxon>eudicotyledons</taxon>
        <taxon>Gunneridae</taxon>
        <taxon>Pentapetalae</taxon>
        <taxon>rosids</taxon>
        <taxon>malvids</taxon>
        <taxon>Malvales</taxon>
        <taxon>Malvaceae</taxon>
        <taxon>Malvoideae</taxon>
        <taxon>Gossypium</taxon>
    </lineage>
</organism>
<dbReference type="OrthoDB" id="70161at2759"/>
<evidence type="ECO:0000313" key="2">
    <source>
        <dbReference type="Proteomes" id="UP000701853"/>
    </source>
</evidence>
<dbReference type="AlphaFoldDB" id="A0A8J6DC04"/>
<accession>A0A8J6DC04</accession>
<protein>
    <submittedName>
        <fullName evidence="1">Uncharacterized protein</fullName>
    </submittedName>
</protein>
<comment type="caution">
    <text evidence="1">The sequence shown here is derived from an EMBL/GenBank/DDBJ whole genome shotgun (WGS) entry which is preliminary data.</text>
</comment>
<dbReference type="PANTHER" id="PTHR13430">
    <property type="match status" value="1"/>
</dbReference>
<gene>
    <name evidence="1" type="ORF">CXB51_004703</name>
</gene>
<dbReference type="GO" id="GO:0034497">
    <property type="term" value="P:protein localization to phagophore assembly site"/>
    <property type="evidence" value="ECO:0007669"/>
    <property type="project" value="TreeGrafter"/>
</dbReference>
<dbReference type="Proteomes" id="UP000701853">
    <property type="component" value="Chromosome 2"/>
</dbReference>
<dbReference type="InterPro" id="IPR040182">
    <property type="entry name" value="ATG13"/>
</dbReference>
<dbReference type="GO" id="GO:0005829">
    <property type="term" value="C:cytosol"/>
    <property type="evidence" value="ECO:0007669"/>
    <property type="project" value="TreeGrafter"/>
</dbReference>
<dbReference type="GO" id="GO:0000423">
    <property type="term" value="P:mitophagy"/>
    <property type="evidence" value="ECO:0007669"/>
    <property type="project" value="TreeGrafter"/>
</dbReference>
<proteinExistence type="predicted"/>
<sequence>MNRKSQDAAVGALVRMLKKSPPLRQDIPKAVTVEHDASSIITSSRLVASMTTADALEELRSYKEMKNLLLSEGGKSCISANLTSGAKHSGKGT</sequence>